<dbReference type="Pfam" id="PF00072">
    <property type="entry name" value="Response_reg"/>
    <property type="match status" value="1"/>
</dbReference>
<keyword evidence="1 2" id="KW-0597">Phosphoprotein</keyword>
<dbReference type="Proteomes" id="UP000324233">
    <property type="component" value="Chromosome"/>
</dbReference>
<dbReference type="OrthoDB" id="236568at2"/>
<dbReference type="GO" id="GO:0000160">
    <property type="term" value="P:phosphorelay signal transduction system"/>
    <property type="evidence" value="ECO:0007669"/>
    <property type="project" value="InterPro"/>
</dbReference>
<dbReference type="InterPro" id="IPR025497">
    <property type="entry name" value="PatA-like_N"/>
</dbReference>
<name>A0A5B9WCF6_9BACT</name>
<dbReference type="PANTHER" id="PTHR44591:SF3">
    <property type="entry name" value="RESPONSE REGULATORY DOMAIN-CONTAINING PROTEIN"/>
    <property type="match status" value="1"/>
</dbReference>
<proteinExistence type="predicted"/>
<organism evidence="4 5">
    <name type="scientific">Aquisphaera giovannonii</name>
    <dbReference type="NCBI Taxonomy" id="406548"/>
    <lineage>
        <taxon>Bacteria</taxon>
        <taxon>Pseudomonadati</taxon>
        <taxon>Planctomycetota</taxon>
        <taxon>Planctomycetia</taxon>
        <taxon>Isosphaerales</taxon>
        <taxon>Isosphaeraceae</taxon>
        <taxon>Aquisphaera</taxon>
    </lineage>
</organism>
<dbReference type="KEGG" id="agv:OJF2_68600"/>
<evidence type="ECO:0000259" key="3">
    <source>
        <dbReference type="PROSITE" id="PS50110"/>
    </source>
</evidence>
<dbReference type="InterPro" id="IPR011006">
    <property type="entry name" value="CheY-like_superfamily"/>
</dbReference>
<sequence>MESPLILVIDDSLTIRKMVECHLSQAGYRVIMAAAAEPGLEMARADRPDLILLDHQLPGTTGDEVCRALLAREETAAIPVVISSALRNRAFAQYTEFTNVVDQIPKPFTPELLRSGVANALQTGAMVVQAQRTGCAMPEAVGEARDATLEGTTAAFPLRAVLDFLNHARQSGRLTVEAGRDRIRFAVSGGRVQAVYSTTVGPEAVEAALPAELADLAPLLALTLGEQQDPSMSGLVRMLERSLSDPRRLRALLRCQAAALTYRAIEGEPGPFAFEPDAPLPPMFQAMPLQTSVAALIVEGVRACGEPLDADEWGRLAFARQAARGGSTDRTGLSNGDVRVLTLLDGSRPLREVAEQAGMGLPDVAATVRGFELAGMVERRTLGAGESILAFDEDPEAAALIQRVLGPEGADQRVKVVRDRVAAQLLLRRQSFNLVILPLDRPEHEAFFRLCKQQCPPGTRFIGIASIEDESELARLDAMGLDGVLHRPLNEADLTATVKHLLTHAPGSMAGVA</sequence>
<dbReference type="Pfam" id="PF14332">
    <property type="entry name" value="DUF4388"/>
    <property type="match status" value="1"/>
</dbReference>
<feature type="domain" description="Response regulatory" evidence="3">
    <location>
        <begin position="387"/>
        <end position="502"/>
    </location>
</feature>
<dbReference type="AlphaFoldDB" id="A0A5B9WCF6"/>
<accession>A0A5B9WCF6</accession>
<keyword evidence="5" id="KW-1185">Reference proteome</keyword>
<dbReference type="InterPro" id="IPR050595">
    <property type="entry name" value="Bact_response_regulator"/>
</dbReference>
<dbReference type="PANTHER" id="PTHR44591">
    <property type="entry name" value="STRESS RESPONSE REGULATOR PROTEIN 1"/>
    <property type="match status" value="1"/>
</dbReference>
<dbReference type="RefSeq" id="WP_148597723.1">
    <property type="nucleotide sequence ID" value="NZ_CP042997.1"/>
</dbReference>
<dbReference type="EMBL" id="CP042997">
    <property type="protein sequence ID" value="QEH38262.1"/>
    <property type="molecule type" value="Genomic_DNA"/>
</dbReference>
<evidence type="ECO:0000313" key="4">
    <source>
        <dbReference type="EMBL" id="QEH38262.1"/>
    </source>
</evidence>
<dbReference type="Gene3D" id="3.40.50.2300">
    <property type="match status" value="2"/>
</dbReference>
<evidence type="ECO:0000256" key="1">
    <source>
        <dbReference type="ARBA" id="ARBA00022553"/>
    </source>
</evidence>
<comment type="caution">
    <text evidence="2">Lacks conserved residue(s) required for the propagation of feature annotation.</text>
</comment>
<dbReference type="SMART" id="SM00448">
    <property type="entry name" value="REC"/>
    <property type="match status" value="1"/>
</dbReference>
<dbReference type="PROSITE" id="PS50110">
    <property type="entry name" value="RESPONSE_REGULATORY"/>
    <property type="match status" value="2"/>
</dbReference>
<gene>
    <name evidence="4" type="primary">afsQ1_1</name>
    <name evidence="4" type="ORF">OJF2_68600</name>
</gene>
<protein>
    <submittedName>
        <fullName evidence="4">Transcriptional regulatory protein AfsQ1</fullName>
    </submittedName>
</protein>
<dbReference type="SUPFAM" id="SSF52172">
    <property type="entry name" value="CheY-like"/>
    <property type="match status" value="2"/>
</dbReference>
<feature type="domain" description="Response regulatory" evidence="3">
    <location>
        <begin position="5"/>
        <end position="121"/>
    </location>
</feature>
<feature type="modified residue" description="4-aspartylphosphate" evidence="2">
    <location>
        <position position="54"/>
    </location>
</feature>
<reference evidence="4 5" key="1">
    <citation type="submission" date="2019-08" db="EMBL/GenBank/DDBJ databases">
        <title>Deep-cultivation of Planctomycetes and their phenomic and genomic characterization uncovers novel biology.</title>
        <authorList>
            <person name="Wiegand S."/>
            <person name="Jogler M."/>
            <person name="Boedeker C."/>
            <person name="Pinto D."/>
            <person name="Vollmers J."/>
            <person name="Rivas-Marin E."/>
            <person name="Kohn T."/>
            <person name="Peeters S.H."/>
            <person name="Heuer A."/>
            <person name="Rast P."/>
            <person name="Oberbeckmann S."/>
            <person name="Bunk B."/>
            <person name="Jeske O."/>
            <person name="Meyerdierks A."/>
            <person name="Storesund J.E."/>
            <person name="Kallscheuer N."/>
            <person name="Luecker S."/>
            <person name="Lage O.M."/>
            <person name="Pohl T."/>
            <person name="Merkel B.J."/>
            <person name="Hornburger P."/>
            <person name="Mueller R.-W."/>
            <person name="Bruemmer F."/>
            <person name="Labrenz M."/>
            <person name="Spormann A.M."/>
            <person name="Op den Camp H."/>
            <person name="Overmann J."/>
            <person name="Amann R."/>
            <person name="Jetten M.S.M."/>
            <person name="Mascher T."/>
            <person name="Medema M.H."/>
            <person name="Devos D.P."/>
            <person name="Kaster A.-K."/>
            <person name="Ovreas L."/>
            <person name="Rohde M."/>
            <person name="Galperin M.Y."/>
            <person name="Jogler C."/>
        </authorList>
    </citation>
    <scope>NUCLEOTIDE SEQUENCE [LARGE SCALE GENOMIC DNA]</scope>
    <source>
        <strain evidence="4 5">OJF2</strain>
    </source>
</reference>
<evidence type="ECO:0000313" key="5">
    <source>
        <dbReference type="Proteomes" id="UP000324233"/>
    </source>
</evidence>
<dbReference type="InterPro" id="IPR001789">
    <property type="entry name" value="Sig_transdc_resp-reg_receiver"/>
</dbReference>
<evidence type="ECO:0000256" key="2">
    <source>
        <dbReference type="PROSITE-ProRule" id="PRU00169"/>
    </source>
</evidence>